<dbReference type="Proteomes" id="UP000586119">
    <property type="component" value="Unassembled WGS sequence"/>
</dbReference>
<name>A0A7Z0LIY1_9GAMM</name>
<evidence type="ECO:0000256" key="1">
    <source>
        <dbReference type="SAM" id="Phobius"/>
    </source>
</evidence>
<proteinExistence type="predicted"/>
<keyword evidence="1" id="KW-0812">Transmembrane</keyword>
<evidence type="ECO:0000313" key="3">
    <source>
        <dbReference type="Proteomes" id="UP000586119"/>
    </source>
</evidence>
<keyword evidence="1" id="KW-1133">Transmembrane helix</keyword>
<dbReference type="AlphaFoldDB" id="A0A7Z0LIY1"/>
<organism evidence="2 3">
    <name type="scientific">Vreelandella salicampi</name>
    <dbReference type="NCBI Taxonomy" id="1449798"/>
    <lineage>
        <taxon>Bacteria</taxon>
        <taxon>Pseudomonadati</taxon>
        <taxon>Pseudomonadota</taxon>
        <taxon>Gammaproteobacteria</taxon>
        <taxon>Oceanospirillales</taxon>
        <taxon>Halomonadaceae</taxon>
        <taxon>Vreelandella</taxon>
    </lineage>
</organism>
<reference evidence="2 3" key="1">
    <citation type="journal article" date="2015" name="Int. J. Syst. Evol. Microbiol.">
        <title>Halomonas salicampi sp. nov., a halotolerant and alkalitolerant bacterium isolated from a saltern soil.</title>
        <authorList>
            <person name="Lee J.C."/>
            <person name="Kim Y.S."/>
            <person name="Yun B.S."/>
            <person name="Whang K.S."/>
        </authorList>
    </citation>
    <scope>NUCLEOTIDE SEQUENCE [LARGE SCALE GENOMIC DNA]</scope>
    <source>
        <strain evidence="2 3">BH103</strain>
    </source>
</reference>
<sequence length="73" mass="7823">MEDCLGAQAATLTRTSRGATYGGNRLMKGQNRHGATRRNKDAAFDRWLNLAVSVAVTTAILVGLAAVLAHWLL</sequence>
<dbReference type="RefSeq" id="WP_179929041.1">
    <property type="nucleotide sequence ID" value="NZ_JACCDF010000002.1"/>
</dbReference>
<protein>
    <submittedName>
        <fullName evidence="2">Uncharacterized protein</fullName>
    </submittedName>
</protein>
<accession>A0A7Z0LIY1</accession>
<dbReference type="EMBL" id="JACCDF010000002">
    <property type="protein sequence ID" value="NYS59881.1"/>
    <property type="molecule type" value="Genomic_DNA"/>
</dbReference>
<feature type="transmembrane region" description="Helical" evidence="1">
    <location>
        <begin position="47"/>
        <end position="72"/>
    </location>
</feature>
<keyword evidence="1" id="KW-0472">Membrane</keyword>
<gene>
    <name evidence="2" type="ORF">HZS81_03765</name>
</gene>
<keyword evidence="3" id="KW-1185">Reference proteome</keyword>
<evidence type="ECO:0000313" key="2">
    <source>
        <dbReference type="EMBL" id="NYS59881.1"/>
    </source>
</evidence>
<comment type="caution">
    <text evidence="2">The sequence shown here is derived from an EMBL/GenBank/DDBJ whole genome shotgun (WGS) entry which is preliminary data.</text>
</comment>